<protein>
    <submittedName>
        <fullName evidence="2">Uncharacterized protein</fullName>
    </submittedName>
</protein>
<organism evidence="2">
    <name type="scientific">Homalodisca liturata</name>
    <dbReference type="NCBI Taxonomy" id="320908"/>
    <lineage>
        <taxon>Eukaryota</taxon>
        <taxon>Metazoa</taxon>
        <taxon>Ecdysozoa</taxon>
        <taxon>Arthropoda</taxon>
        <taxon>Hexapoda</taxon>
        <taxon>Insecta</taxon>
        <taxon>Pterygota</taxon>
        <taxon>Neoptera</taxon>
        <taxon>Paraneoptera</taxon>
        <taxon>Hemiptera</taxon>
        <taxon>Auchenorrhyncha</taxon>
        <taxon>Membracoidea</taxon>
        <taxon>Cicadellidae</taxon>
        <taxon>Cicadellinae</taxon>
        <taxon>Proconiini</taxon>
        <taxon>Homalodisca</taxon>
    </lineage>
</organism>
<keyword evidence="1" id="KW-0472">Membrane</keyword>
<evidence type="ECO:0000256" key="1">
    <source>
        <dbReference type="SAM" id="Phobius"/>
    </source>
</evidence>
<dbReference type="EMBL" id="GECU01023522">
    <property type="protein sequence ID" value="JAS84184.1"/>
    <property type="molecule type" value="Transcribed_RNA"/>
</dbReference>
<gene>
    <name evidence="2" type="ORF">g.5802</name>
</gene>
<feature type="transmembrane region" description="Helical" evidence="1">
    <location>
        <begin position="21"/>
        <end position="47"/>
    </location>
</feature>
<proteinExistence type="predicted"/>
<sequence>VCSSDLSRFMIRGSKTDFGSFYQSVALVATMLSCINIFRLCLLSVWLEGGLVSMENNSAIASTENKTANGNSTMTFLNNMTGERSSPMIFLTNTSAEENQPMA</sequence>
<keyword evidence="1" id="KW-1133">Transmembrane helix</keyword>
<keyword evidence="1" id="KW-0812">Transmembrane</keyword>
<feature type="non-terminal residue" evidence="2">
    <location>
        <position position="103"/>
    </location>
</feature>
<name>A0A1B6IB71_9HEMI</name>
<accession>A0A1B6IB71</accession>
<evidence type="ECO:0000313" key="2">
    <source>
        <dbReference type="EMBL" id="JAS84184.1"/>
    </source>
</evidence>
<feature type="non-terminal residue" evidence="2">
    <location>
        <position position="1"/>
    </location>
</feature>
<dbReference type="AlphaFoldDB" id="A0A1B6IB71"/>
<reference evidence="2" key="1">
    <citation type="submission" date="2015-11" db="EMBL/GenBank/DDBJ databases">
        <title>De novo transcriptome assembly of four potential Pierce s Disease insect vectors from Arizona vineyards.</title>
        <authorList>
            <person name="Tassone E.E."/>
        </authorList>
    </citation>
    <scope>NUCLEOTIDE SEQUENCE</scope>
</reference>